<reference evidence="1 2" key="1">
    <citation type="journal article" date="2022" name="Nat. Genet.">
        <title>Improved pea reference genome and pan-genome highlight genomic features and evolutionary characteristics.</title>
        <authorList>
            <person name="Yang T."/>
            <person name="Liu R."/>
            <person name="Luo Y."/>
            <person name="Hu S."/>
            <person name="Wang D."/>
            <person name="Wang C."/>
            <person name="Pandey M.K."/>
            <person name="Ge S."/>
            <person name="Xu Q."/>
            <person name="Li N."/>
            <person name="Li G."/>
            <person name="Huang Y."/>
            <person name="Saxena R.K."/>
            <person name="Ji Y."/>
            <person name="Li M."/>
            <person name="Yan X."/>
            <person name="He Y."/>
            <person name="Liu Y."/>
            <person name="Wang X."/>
            <person name="Xiang C."/>
            <person name="Varshney R.K."/>
            <person name="Ding H."/>
            <person name="Gao S."/>
            <person name="Zong X."/>
        </authorList>
    </citation>
    <scope>NUCLEOTIDE SEQUENCE [LARGE SCALE GENOMIC DNA]</scope>
    <source>
        <strain evidence="1 2">cv. Zhongwan 6</strain>
    </source>
</reference>
<evidence type="ECO:0000313" key="1">
    <source>
        <dbReference type="EMBL" id="KAI5437606.1"/>
    </source>
</evidence>
<dbReference type="PANTHER" id="PTHR36034:SF2">
    <property type="entry name" value="EXPRESSED PROTEIN"/>
    <property type="match status" value="1"/>
</dbReference>
<name>A0A9D4YDI1_PEA</name>
<sequence length="143" mass="16437">MNFLIRSTTSVYSERTPIPEPRVDVHHRSASAGSSYEAHKSDVPYSRYDCDVELNSNHRDLPAVVDKHIDVSEEEGWITIPCRELPENWNHEPDIQSLRSLDRSFLFPGIRLIHSLNMQISVEAYVIWSAGFQKKLSGPNLYQ</sequence>
<gene>
    <name evidence="1" type="ORF">KIW84_023644</name>
</gene>
<keyword evidence="2" id="KW-1185">Reference proteome</keyword>
<proteinExistence type="predicted"/>
<dbReference type="PANTHER" id="PTHR36034">
    <property type="entry name" value="EXPRESSED PROTEIN"/>
    <property type="match status" value="1"/>
</dbReference>
<dbReference type="Gramene" id="Psat02G0364400-T1">
    <property type="protein sequence ID" value="KAI5437606.1"/>
    <property type="gene ID" value="KIW84_023644"/>
</dbReference>
<organism evidence="1 2">
    <name type="scientific">Pisum sativum</name>
    <name type="common">Garden pea</name>
    <name type="synonym">Lathyrus oleraceus</name>
    <dbReference type="NCBI Taxonomy" id="3888"/>
    <lineage>
        <taxon>Eukaryota</taxon>
        <taxon>Viridiplantae</taxon>
        <taxon>Streptophyta</taxon>
        <taxon>Embryophyta</taxon>
        <taxon>Tracheophyta</taxon>
        <taxon>Spermatophyta</taxon>
        <taxon>Magnoliopsida</taxon>
        <taxon>eudicotyledons</taxon>
        <taxon>Gunneridae</taxon>
        <taxon>Pentapetalae</taxon>
        <taxon>rosids</taxon>
        <taxon>fabids</taxon>
        <taxon>Fabales</taxon>
        <taxon>Fabaceae</taxon>
        <taxon>Papilionoideae</taxon>
        <taxon>50 kb inversion clade</taxon>
        <taxon>NPAAA clade</taxon>
        <taxon>Hologalegina</taxon>
        <taxon>IRL clade</taxon>
        <taxon>Fabeae</taxon>
        <taxon>Lathyrus</taxon>
    </lineage>
</organism>
<comment type="caution">
    <text evidence="1">The sequence shown here is derived from an EMBL/GenBank/DDBJ whole genome shotgun (WGS) entry which is preliminary data.</text>
</comment>
<dbReference type="AlphaFoldDB" id="A0A9D4YDI1"/>
<accession>A0A9D4YDI1</accession>
<dbReference type="EMBL" id="JAMSHJ010000002">
    <property type="protein sequence ID" value="KAI5437606.1"/>
    <property type="molecule type" value="Genomic_DNA"/>
</dbReference>
<evidence type="ECO:0000313" key="2">
    <source>
        <dbReference type="Proteomes" id="UP001058974"/>
    </source>
</evidence>
<protein>
    <submittedName>
        <fullName evidence="1">Uncharacterized protein</fullName>
    </submittedName>
</protein>
<dbReference type="Proteomes" id="UP001058974">
    <property type="component" value="Chromosome 2"/>
</dbReference>